<name>A0ACC1SVD4_9HYPO</name>
<sequence length="303" mass="33825">MGESCILSEFDRLVESGQVLYDDQQKIIEHIDEGLKFQFILSSALTKKPTIKTALSQDEDQASSHNDRRDGSDISTRGFEIGGEVSNTHFMIANKFSFARPHLLLLTSDGYKRQYEPLNEDDLTAAWNQLNTLSTSSGYVAFYNCGPDGGCSRLHKHLQLMPMPQGSFAAFLDNPDEHKEPKVPYQWFYRQLESQHGPPTPVSLTNVYLDLLQQASVALHDNFQHNTNTNTNSTSTLGAAYPHNMILTKRWMVVIPRRRGTVNGVGTNSVGMLGVLPVATQDEVDAWVQMGLINTLIELGVPR</sequence>
<organism evidence="1 2">
    <name type="scientific">Fusarium decemcellulare</name>
    <dbReference type="NCBI Taxonomy" id="57161"/>
    <lineage>
        <taxon>Eukaryota</taxon>
        <taxon>Fungi</taxon>
        <taxon>Dikarya</taxon>
        <taxon>Ascomycota</taxon>
        <taxon>Pezizomycotina</taxon>
        <taxon>Sordariomycetes</taxon>
        <taxon>Hypocreomycetidae</taxon>
        <taxon>Hypocreales</taxon>
        <taxon>Nectriaceae</taxon>
        <taxon>Fusarium</taxon>
        <taxon>Fusarium decemcellulare species complex</taxon>
    </lineage>
</organism>
<dbReference type="Proteomes" id="UP001148629">
    <property type="component" value="Unassembled WGS sequence"/>
</dbReference>
<protein>
    <submittedName>
        <fullName evidence="1">Uncharacterized protein</fullName>
    </submittedName>
</protein>
<evidence type="ECO:0000313" key="1">
    <source>
        <dbReference type="EMBL" id="KAJ3547135.1"/>
    </source>
</evidence>
<evidence type="ECO:0000313" key="2">
    <source>
        <dbReference type="Proteomes" id="UP001148629"/>
    </source>
</evidence>
<comment type="caution">
    <text evidence="1">The sequence shown here is derived from an EMBL/GenBank/DDBJ whole genome shotgun (WGS) entry which is preliminary data.</text>
</comment>
<proteinExistence type="predicted"/>
<accession>A0ACC1SVD4</accession>
<keyword evidence="2" id="KW-1185">Reference proteome</keyword>
<dbReference type="EMBL" id="JANRMS010000089">
    <property type="protein sequence ID" value="KAJ3547135.1"/>
    <property type="molecule type" value="Genomic_DNA"/>
</dbReference>
<reference evidence="1" key="1">
    <citation type="submission" date="2022-08" db="EMBL/GenBank/DDBJ databases">
        <title>Genome Sequence of Fusarium decemcellulare.</title>
        <authorList>
            <person name="Buettner E."/>
        </authorList>
    </citation>
    <scope>NUCLEOTIDE SEQUENCE</scope>
    <source>
        <strain evidence="1">Babe19</strain>
    </source>
</reference>
<gene>
    <name evidence="1" type="ORF">NM208_g1671</name>
</gene>